<gene>
    <name evidence="1" type="primary">WDR66_0</name>
    <name evidence="3" type="synonym">LOC112691573</name>
    <name evidence="1" type="ORF">g.152237</name>
</gene>
<reference evidence="3" key="2">
    <citation type="submission" date="2025-04" db="UniProtKB">
        <authorList>
            <consortium name="RefSeq"/>
        </authorList>
    </citation>
    <scope>IDENTIFICATION</scope>
    <source>
        <tissue evidence="3">Whole body</tissue>
    </source>
</reference>
<accession>A0A2S2QAY5</accession>
<sequence length="217" mass="25203">MSRLEDDLRTDFNAHSYFLEGGENGNELKLLKEYFYCFQIANSVNPDTIVFSDFLDVCNVSYPMRAMGYFPSDMEISNMIYEMHERDIVKIGHPTTLLTFEEFVILYLNYKPRLELKIGDIRKAYDRMVLYDHFVNPDGEKGVLTRETFVHIMKNMGEKMSFHELEIVVRTLLKTKDLSSAGSGENINLIHAALPPTLTFNYIITDLFGFLNPNKRK</sequence>
<proteinExistence type="predicted"/>
<evidence type="ECO:0000313" key="1">
    <source>
        <dbReference type="EMBL" id="MBY74897.1"/>
    </source>
</evidence>
<evidence type="ECO:0000313" key="2">
    <source>
        <dbReference type="Proteomes" id="UP000694846"/>
    </source>
</evidence>
<dbReference type="AlphaFoldDB" id="A0A2S2QAY5"/>
<protein>
    <submittedName>
        <fullName evidence="3">Uncharacterized protein LOC112691573</fullName>
    </submittedName>
    <submittedName>
        <fullName evidence="1">WD repeat-containing protein 66</fullName>
    </submittedName>
</protein>
<keyword evidence="2" id="KW-1185">Reference proteome</keyword>
<dbReference type="InterPro" id="IPR011992">
    <property type="entry name" value="EF-hand-dom_pair"/>
</dbReference>
<dbReference type="OrthoDB" id="4899631at2759"/>
<dbReference type="SUPFAM" id="SSF47473">
    <property type="entry name" value="EF-hand"/>
    <property type="match status" value="1"/>
</dbReference>
<dbReference type="RefSeq" id="XP_025421653.1">
    <property type="nucleotide sequence ID" value="XM_025565868.1"/>
</dbReference>
<evidence type="ECO:0000313" key="3">
    <source>
        <dbReference type="RefSeq" id="XP_025421653.1"/>
    </source>
</evidence>
<dbReference type="Gene3D" id="1.10.238.10">
    <property type="entry name" value="EF-hand"/>
    <property type="match status" value="1"/>
</dbReference>
<dbReference type="EMBL" id="GGMS01005694">
    <property type="protein sequence ID" value="MBY74897.1"/>
    <property type="molecule type" value="Transcribed_RNA"/>
</dbReference>
<reference evidence="1" key="1">
    <citation type="submission" date="2018-04" db="EMBL/GenBank/DDBJ databases">
        <title>Transcriptome assembly of Sipha flava.</title>
        <authorList>
            <person name="Scully E.D."/>
            <person name="Geib S.M."/>
            <person name="Palmer N.A."/>
            <person name="Koch K."/>
            <person name="Bradshaw J."/>
            <person name="Heng-Moss T."/>
            <person name="Sarath G."/>
        </authorList>
    </citation>
    <scope>NUCLEOTIDE SEQUENCE</scope>
</reference>
<organism evidence="1">
    <name type="scientific">Sipha flava</name>
    <name type="common">yellow sugarcane aphid</name>
    <dbReference type="NCBI Taxonomy" id="143950"/>
    <lineage>
        <taxon>Eukaryota</taxon>
        <taxon>Metazoa</taxon>
        <taxon>Ecdysozoa</taxon>
        <taxon>Arthropoda</taxon>
        <taxon>Hexapoda</taxon>
        <taxon>Insecta</taxon>
        <taxon>Pterygota</taxon>
        <taxon>Neoptera</taxon>
        <taxon>Paraneoptera</taxon>
        <taxon>Hemiptera</taxon>
        <taxon>Sternorrhyncha</taxon>
        <taxon>Aphidomorpha</taxon>
        <taxon>Aphidoidea</taxon>
        <taxon>Aphididae</taxon>
        <taxon>Sipha</taxon>
    </lineage>
</organism>
<dbReference type="Proteomes" id="UP000694846">
    <property type="component" value="Unplaced"/>
</dbReference>
<name>A0A2S2QAY5_9HEMI</name>